<evidence type="ECO:0000313" key="1">
    <source>
        <dbReference type="EMBL" id="GHD56437.1"/>
    </source>
</evidence>
<organism evidence="1 2">
    <name type="scientific">Jeongeupia chitinilytica</name>
    <dbReference type="NCBI Taxonomy" id="1041641"/>
    <lineage>
        <taxon>Bacteria</taxon>
        <taxon>Pseudomonadati</taxon>
        <taxon>Pseudomonadota</taxon>
        <taxon>Betaproteobacteria</taxon>
        <taxon>Neisseriales</taxon>
        <taxon>Chitinibacteraceae</taxon>
        <taxon>Jeongeupia</taxon>
    </lineage>
</organism>
<protein>
    <recommendedName>
        <fullName evidence="3">Alpha/beta hydrolase</fullName>
    </recommendedName>
</protein>
<dbReference type="InterPro" id="IPR029058">
    <property type="entry name" value="AB_hydrolase_fold"/>
</dbReference>
<proteinExistence type="predicted"/>
<sequence>MSHILTPDFLAQPFPALSRELVEAAPGEFLIDEIHPGAPLVITFAFVDWNGNPGFYGWGRTRKLADIAGRPINRILLRDRRSQWYQQGVRGLGDSVDETLASLKTLIERIRPSYVATLGESMGAYGAIHYGVRLGAARIAAFGPLSHLQVDEALRYNDRRWLPVMQALAAQPPADMCDDLAALLAERDFRGELHLGFGTNAGGDNAEAVCLDAVHALRLAAHPSVRLYPYQEAQHTVTLYLKENRLLDGFLQQALLA</sequence>
<dbReference type="Gene3D" id="3.40.50.1820">
    <property type="entry name" value="alpha/beta hydrolase"/>
    <property type="match status" value="1"/>
</dbReference>
<keyword evidence="2" id="KW-1185">Reference proteome</keyword>
<gene>
    <name evidence="1" type="ORF">GCM10007350_03590</name>
</gene>
<reference evidence="2" key="1">
    <citation type="journal article" date="2019" name="Int. J. Syst. Evol. Microbiol.">
        <title>The Global Catalogue of Microorganisms (GCM) 10K type strain sequencing project: providing services to taxonomists for standard genome sequencing and annotation.</title>
        <authorList>
            <consortium name="The Broad Institute Genomics Platform"/>
            <consortium name="The Broad Institute Genome Sequencing Center for Infectious Disease"/>
            <person name="Wu L."/>
            <person name="Ma J."/>
        </authorList>
    </citation>
    <scope>NUCLEOTIDE SEQUENCE [LARGE SCALE GENOMIC DNA]</scope>
    <source>
        <strain evidence="2">KCTC 23701</strain>
    </source>
</reference>
<dbReference type="EMBL" id="BMYO01000001">
    <property type="protein sequence ID" value="GHD56437.1"/>
    <property type="molecule type" value="Genomic_DNA"/>
</dbReference>
<dbReference type="SUPFAM" id="SSF53474">
    <property type="entry name" value="alpha/beta-Hydrolases"/>
    <property type="match status" value="1"/>
</dbReference>
<dbReference type="RefSeq" id="WP_189458434.1">
    <property type="nucleotide sequence ID" value="NZ_BMYO01000001.1"/>
</dbReference>
<evidence type="ECO:0000313" key="2">
    <source>
        <dbReference type="Proteomes" id="UP000604737"/>
    </source>
</evidence>
<dbReference type="Proteomes" id="UP000604737">
    <property type="component" value="Unassembled WGS sequence"/>
</dbReference>
<comment type="caution">
    <text evidence="1">The sequence shown here is derived from an EMBL/GenBank/DDBJ whole genome shotgun (WGS) entry which is preliminary data.</text>
</comment>
<evidence type="ECO:0008006" key="3">
    <source>
        <dbReference type="Google" id="ProtNLM"/>
    </source>
</evidence>
<name>A0ABQ3GV15_9NEIS</name>
<accession>A0ABQ3GV15</accession>